<evidence type="ECO:0000256" key="14">
    <source>
        <dbReference type="SAM" id="SignalP"/>
    </source>
</evidence>
<dbReference type="InterPro" id="IPR017853">
    <property type="entry name" value="GH"/>
</dbReference>
<dbReference type="FunFam" id="3.20.20.70:FF:000070">
    <property type="entry name" value="Alpha-galactosidase"/>
    <property type="match status" value="1"/>
</dbReference>
<dbReference type="GO" id="GO:0019377">
    <property type="term" value="P:glycolipid catabolic process"/>
    <property type="evidence" value="ECO:0007669"/>
    <property type="project" value="UniProtKB-ARBA"/>
</dbReference>
<keyword evidence="11" id="KW-0458">Lysosome</keyword>
<dbReference type="GO" id="GO:0004557">
    <property type="term" value="F:alpha-galactosidase activity"/>
    <property type="evidence" value="ECO:0007669"/>
    <property type="project" value="UniProtKB-EC"/>
</dbReference>
<evidence type="ECO:0000256" key="5">
    <source>
        <dbReference type="ARBA" id="ARBA00012755"/>
    </source>
</evidence>
<reference evidence="16" key="1">
    <citation type="submission" date="2022-01" db="EMBL/GenBank/DDBJ databases">
        <title>Genome Sequence Resource for Two Populations of Ditylenchus destructor, the Migratory Endoparasitic Phytonematode.</title>
        <authorList>
            <person name="Zhang H."/>
            <person name="Lin R."/>
            <person name="Xie B."/>
        </authorList>
    </citation>
    <scope>NUCLEOTIDE SEQUENCE</scope>
    <source>
        <strain evidence="16">BazhouSP</strain>
    </source>
</reference>
<keyword evidence="12 13" id="KW-0326">Glycosidase</keyword>
<evidence type="ECO:0000256" key="7">
    <source>
        <dbReference type="ARBA" id="ARBA00022801"/>
    </source>
</evidence>
<evidence type="ECO:0000313" key="17">
    <source>
        <dbReference type="Proteomes" id="UP001201812"/>
    </source>
</evidence>
<evidence type="ECO:0000256" key="8">
    <source>
        <dbReference type="ARBA" id="ARBA00023098"/>
    </source>
</evidence>
<comment type="catalytic activity">
    <reaction evidence="1">
        <text>Hydrolysis of terminal, non-reducing alpha-D-galactose residues in alpha-D-galactosides, including galactose oligosaccharides, galactomannans and galactolipids.</text>
        <dbReference type="EC" id="3.2.1.22"/>
    </reaction>
</comment>
<dbReference type="Pfam" id="PF17801">
    <property type="entry name" value="Melibiase_C"/>
    <property type="match status" value="1"/>
</dbReference>
<proteinExistence type="inferred from homology"/>
<dbReference type="EC" id="3.2.1.-" evidence="13"/>
<dbReference type="InterPro" id="IPR000111">
    <property type="entry name" value="Glyco_hydro_27/36_CS"/>
</dbReference>
<feature type="domain" description="Alpha galactosidase C-terminal" evidence="15">
    <location>
        <begin position="342"/>
        <end position="405"/>
    </location>
</feature>
<accession>A0AAD4NC27</accession>
<dbReference type="GO" id="GO:0016020">
    <property type="term" value="C:membrane"/>
    <property type="evidence" value="ECO:0007669"/>
    <property type="project" value="GOC"/>
</dbReference>
<dbReference type="Proteomes" id="UP001201812">
    <property type="component" value="Unassembled WGS sequence"/>
</dbReference>
<evidence type="ECO:0000256" key="3">
    <source>
        <dbReference type="ARBA" id="ARBA00009743"/>
    </source>
</evidence>
<feature type="signal peptide" evidence="14">
    <location>
        <begin position="1"/>
        <end position="18"/>
    </location>
</feature>
<evidence type="ECO:0000256" key="10">
    <source>
        <dbReference type="ARBA" id="ARBA00023180"/>
    </source>
</evidence>
<evidence type="ECO:0000256" key="13">
    <source>
        <dbReference type="RuleBase" id="RU361168"/>
    </source>
</evidence>
<dbReference type="Pfam" id="PF16499">
    <property type="entry name" value="Melibiase_2"/>
    <property type="match status" value="1"/>
</dbReference>
<dbReference type="SUPFAM" id="SSF51445">
    <property type="entry name" value="(Trans)glycosidases"/>
    <property type="match status" value="1"/>
</dbReference>
<evidence type="ECO:0000259" key="15">
    <source>
        <dbReference type="Pfam" id="PF17801"/>
    </source>
</evidence>
<dbReference type="GO" id="GO:0016139">
    <property type="term" value="P:glycoside catabolic process"/>
    <property type="evidence" value="ECO:0007669"/>
    <property type="project" value="TreeGrafter"/>
</dbReference>
<evidence type="ECO:0000256" key="9">
    <source>
        <dbReference type="ARBA" id="ARBA00023157"/>
    </source>
</evidence>
<dbReference type="InterPro" id="IPR041233">
    <property type="entry name" value="Melibiase_C"/>
</dbReference>
<dbReference type="GO" id="GO:0005764">
    <property type="term" value="C:lysosome"/>
    <property type="evidence" value="ECO:0007669"/>
    <property type="project" value="UniProtKB-SubCell"/>
</dbReference>
<keyword evidence="7 13" id="KW-0378">Hydrolase</keyword>
<evidence type="ECO:0000256" key="6">
    <source>
        <dbReference type="ARBA" id="ARBA00022729"/>
    </source>
</evidence>
<evidence type="ECO:0000256" key="2">
    <source>
        <dbReference type="ARBA" id="ARBA00004371"/>
    </source>
</evidence>
<dbReference type="InterPro" id="IPR002241">
    <property type="entry name" value="Glyco_hydro_27"/>
</dbReference>
<dbReference type="InterPro" id="IPR013785">
    <property type="entry name" value="Aldolase_TIM"/>
</dbReference>
<dbReference type="PRINTS" id="PR00740">
    <property type="entry name" value="GLHYDRLASE27"/>
</dbReference>
<dbReference type="SUPFAM" id="SSF51011">
    <property type="entry name" value="Glycosyl hydrolase domain"/>
    <property type="match status" value="1"/>
</dbReference>
<dbReference type="PANTHER" id="PTHR11452">
    <property type="entry name" value="ALPHA-GALACTOSIDASE/ALPHA-N-ACETYLGALACTOSAMINIDASE"/>
    <property type="match status" value="1"/>
</dbReference>
<dbReference type="InterPro" id="IPR013780">
    <property type="entry name" value="Glyco_hydro_b"/>
</dbReference>
<evidence type="ECO:0000313" key="16">
    <source>
        <dbReference type="EMBL" id="KAI1719149.1"/>
    </source>
</evidence>
<comment type="similarity">
    <text evidence="3 13">Belongs to the glycosyl hydrolase 27 family.</text>
</comment>
<protein>
    <recommendedName>
        <fullName evidence="5 13">Alpha-galactosidase</fullName>
        <ecNumber evidence="13">3.2.1.-</ecNumber>
    </recommendedName>
</protein>
<dbReference type="Gene3D" id="3.20.20.70">
    <property type="entry name" value="Aldolase class I"/>
    <property type="match status" value="1"/>
</dbReference>
<sequence length="427" mass="48929">MLLEWFILYSVILVSVHSLDNGLVRTPPMGWMSWTKYFCETDCEHHPFGCINQDLYKSMADRMAADGYLEVGYEFVHIDDCWMEHNRSADGKLVADRQRFPSGMAALSDYVHKLGLKFAMYEDYGTETCGGYPGSFGYLKEDADTFAEWNVDYLKLDGCYIDTDLMPQGYPEMGRYLNATGRPIVYACSWPAYLLDKPEKVDYSVIGKYCNLWRNYDDIKRSWTSVFSIIQYYNANQDKLIAAQAPGRWNDPDMIIVGNTELSLDQARAQMTIWSIWSAPLIMSNDLRTITPEQKDILQNKRVIAIDQDPLGNMGRMIHNGTDFFVYVKKVTPVDTKRQIYSYAVAVLNHSPHSIHFKTDLASLGLSNRGGYELIDLWSGEKLGHFNPESIYETNVPPTGVAFFKATLPNLKKKMHYVQKKQEIVNI</sequence>
<keyword evidence="9 13" id="KW-1015">Disulfide bond</keyword>
<dbReference type="GO" id="GO:0009311">
    <property type="term" value="P:oligosaccharide metabolic process"/>
    <property type="evidence" value="ECO:0007669"/>
    <property type="project" value="TreeGrafter"/>
</dbReference>
<organism evidence="16 17">
    <name type="scientific">Ditylenchus destructor</name>
    <dbReference type="NCBI Taxonomy" id="166010"/>
    <lineage>
        <taxon>Eukaryota</taxon>
        <taxon>Metazoa</taxon>
        <taxon>Ecdysozoa</taxon>
        <taxon>Nematoda</taxon>
        <taxon>Chromadorea</taxon>
        <taxon>Rhabditida</taxon>
        <taxon>Tylenchina</taxon>
        <taxon>Tylenchomorpha</taxon>
        <taxon>Sphaerularioidea</taxon>
        <taxon>Anguinidae</taxon>
        <taxon>Anguininae</taxon>
        <taxon>Ditylenchus</taxon>
    </lineage>
</organism>
<comment type="subcellular location">
    <subcellularLocation>
        <location evidence="2">Lysosome</location>
    </subcellularLocation>
</comment>
<keyword evidence="6 14" id="KW-0732">Signal</keyword>
<comment type="caution">
    <text evidence="16">The sequence shown here is derived from an EMBL/GenBank/DDBJ whole genome shotgun (WGS) entry which is preliminary data.</text>
</comment>
<evidence type="ECO:0000256" key="11">
    <source>
        <dbReference type="ARBA" id="ARBA00023228"/>
    </source>
</evidence>
<dbReference type="EMBL" id="JAKKPZ010000007">
    <property type="protein sequence ID" value="KAI1719149.1"/>
    <property type="molecule type" value="Genomic_DNA"/>
</dbReference>
<dbReference type="CDD" id="cd14792">
    <property type="entry name" value="GH27"/>
    <property type="match status" value="1"/>
</dbReference>
<gene>
    <name evidence="16" type="ORF">DdX_06277</name>
</gene>
<keyword evidence="8" id="KW-0443">Lipid metabolism</keyword>
<comment type="subunit">
    <text evidence="4 13">Homodimer.</text>
</comment>
<evidence type="ECO:0000256" key="1">
    <source>
        <dbReference type="ARBA" id="ARBA00001255"/>
    </source>
</evidence>
<keyword evidence="10" id="KW-0325">Glycoprotein</keyword>
<dbReference type="AlphaFoldDB" id="A0AAD4NC27"/>
<dbReference type="PANTHER" id="PTHR11452:SF83">
    <property type="entry name" value="ALPHA-GALACTOSIDASE"/>
    <property type="match status" value="1"/>
</dbReference>
<dbReference type="Gene3D" id="2.60.40.1180">
    <property type="entry name" value="Golgi alpha-mannosidase II"/>
    <property type="match status" value="1"/>
</dbReference>
<dbReference type="PROSITE" id="PS00512">
    <property type="entry name" value="ALPHA_GALACTOSIDASE"/>
    <property type="match status" value="1"/>
</dbReference>
<evidence type="ECO:0000256" key="12">
    <source>
        <dbReference type="ARBA" id="ARBA00023295"/>
    </source>
</evidence>
<keyword evidence="17" id="KW-1185">Reference proteome</keyword>
<evidence type="ECO:0000256" key="4">
    <source>
        <dbReference type="ARBA" id="ARBA00011738"/>
    </source>
</evidence>
<name>A0AAD4NC27_9BILA</name>
<feature type="chain" id="PRO_5041992808" description="Alpha-galactosidase" evidence="14">
    <location>
        <begin position="19"/>
        <end position="427"/>
    </location>
</feature>